<evidence type="ECO:0000313" key="2">
    <source>
        <dbReference type="Proteomes" id="UP000722989"/>
    </source>
</evidence>
<dbReference type="EMBL" id="JAATVY010000051">
    <property type="protein sequence ID" value="NJC74222.1"/>
    <property type="molecule type" value="Genomic_DNA"/>
</dbReference>
<organism evidence="1 2">
    <name type="scientific">Planosporangium thailandense</name>
    <dbReference type="NCBI Taxonomy" id="765197"/>
    <lineage>
        <taxon>Bacteria</taxon>
        <taxon>Bacillati</taxon>
        <taxon>Actinomycetota</taxon>
        <taxon>Actinomycetes</taxon>
        <taxon>Micromonosporales</taxon>
        <taxon>Micromonosporaceae</taxon>
        <taxon>Planosporangium</taxon>
    </lineage>
</organism>
<comment type="caution">
    <text evidence="1">The sequence shown here is derived from an EMBL/GenBank/DDBJ whole genome shotgun (WGS) entry which is preliminary data.</text>
</comment>
<proteinExistence type="predicted"/>
<accession>A0ABX0Y724</accession>
<gene>
    <name evidence="1" type="ORF">HC031_31585</name>
</gene>
<protein>
    <submittedName>
        <fullName evidence="1">HNH endonuclease</fullName>
    </submittedName>
</protein>
<reference evidence="1 2" key="1">
    <citation type="submission" date="2020-03" db="EMBL/GenBank/DDBJ databases">
        <title>WGS of the type strain of Planosporangium spp.</title>
        <authorList>
            <person name="Thawai C."/>
        </authorList>
    </citation>
    <scope>NUCLEOTIDE SEQUENCE [LARGE SCALE GENOMIC DNA]</scope>
    <source>
        <strain evidence="1 2">TBRC 5610</strain>
    </source>
</reference>
<feature type="non-terminal residue" evidence="1">
    <location>
        <position position="53"/>
    </location>
</feature>
<keyword evidence="1" id="KW-0255">Endonuclease</keyword>
<name>A0ABX0Y724_9ACTN</name>
<keyword evidence="1" id="KW-0540">Nuclease</keyword>
<evidence type="ECO:0000313" key="1">
    <source>
        <dbReference type="EMBL" id="NJC74222.1"/>
    </source>
</evidence>
<dbReference type="Proteomes" id="UP000722989">
    <property type="component" value="Unassembled WGS sequence"/>
</dbReference>
<keyword evidence="2" id="KW-1185">Reference proteome</keyword>
<sequence>MEDALAVIDRALQECRAQPAWAASDAALVARLDRTMVLAAKLAAVQLALIREV</sequence>
<keyword evidence="1" id="KW-0378">Hydrolase</keyword>
<dbReference type="GO" id="GO:0004519">
    <property type="term" value="F:endonuclease activity"/>
    <property type="evidence" value="ECO:0007669"/>
    <property type="project" value="UniProtKB-KW"/>
</dbReference>